<dbReference type="InterPro" id="IPR054471">
    <property type="entry name" value="GPIID_WHD"/>
</dbReference>
<sequence length="584" mass="64416">MRLEIQASDYDVQRYLDGHMSELSTCVLRNSELQREIKAVIVKAVNGMFLLAQLHFDSLKGKKSPKAIRTALKELSTGNDAYDDAYNDAMERIEGQLAGEKELAKQVLSWITCAKRPLTTSELEHALAVELGELQFDEENLSPIEDMVSVCAGLVTVDEESAIIRLVHYTTQEYFERTQKRWFPQAETDIATICVTYLSFNVFETGICQNDEEFEERLQSNPLYDYASHNWGRHARNASTLIQEVIIFLEKKAQVEASSQTLLVLKLYSTRSGYSQRYPRQMTGLHLAAYFGLKGAVNCCLQTGQSAHLMDGSGRTPLSWAARNGHEAVAQLLLDKGAEVDATDRHGRTPLYQAAQSGHEAVVKLLLDKGAEVDPTDRHGRTPLFWAAQKGHEAAAKLLLDKGAKVDAKDGSGQMPLFWAAEKGHETVAKLLLDKGAEVDAKDRYGRTPLSGRQRSGHETVAKLLLDKGAEVDAKDGSGQTPLFWAAQKGHEAAAKLLLDKGAKVDAKDGSGQTPLSQAAGKGHEAVVKLLLDKGAEVDAKDRYGRTPLSRAAENRYEVVEQLLLRRGALVVEDFYGFVALFTL</sequence>
<dbReference type="PROSITE" id="PS50297">
    <property type="entry name" value="ANK_REP_REGION"/>
    <property type="match status" value="7"/>
</dbReference>
<accession>L8G7R4</accession>
<proteinExistence type="predicted"/>
<dbReference type="PANTHER" id="PTHR24161:SF121">
    <property type="entry name" value="M-PHASE PHOSPHOPROTEIN 8"/>
    <property type="match status" value="1"/>
</dbReference>
<reference evidence="6" key="1">
    <citation type="submission" date="2010-09" db="EMBL/GenBank/DDBJ databases">
        <title>The genome sequence of Geomyces destructans 20631-21.</title>
        <authorList>
            <consortium name="The Broad Institute Genome Sequencing Platform"/>
            <person name="Cuomo C.A."/>
            <person name="Blehert D.S."/>
            <person name="Lorch J.M."/>
            <person name="Young S.K."/>
            <person name="Zeng Q."/>
            <person name="Gargeya S."/>
            <person name="Fitzgerald M."/>
            <person name="Haas B."/>
            <person name="Abouelleil A."/>
            <person name="Alvarado L."/>
            <person name="Arachchi H.M."/>
            <person name="Berlin A."/>
            <person name="Brown A."/>
            <person name="Chapman S.B."/>
            <person name="Chen Z."/>
            <person name="Dunbar C."/>
            <person name="Freedman E."/>
            <person name="Gearin G."/>
            <person name="Gellesch M."/>
            <person name="Goldberg J."/>
            <person name="Griggs A."/>
            <person name="Gujja S."/>
            <person name="Heiman D."/>
            <person name="Howarth C."/>
            <person name="Larson L."/>
            <person name="Lui A."/>
            <person name="MacDonald P.J.P."/>
            <person name="Montmayeur A."/>
            <person name="Murphy C."/>
            <person name="Neiman D."/>
            <person name="Pearson M."/>
            <person name="Priest M."/>
            <person name="Roberts A."/>
            <person name="Saif S."/>
            <person name="Shea T."/>
            <person name="Shenoy N."/>
            <person name="Sisk P."/>
            <person name="Stolte C."/>
            <person name="Sykes S."/>
            <person name="Wortman J."/>
            <person name="Nusbaum C."/>
            <person name="Birren B."/>
        </authorList>
    </citation>
    <scope>NUCLEOTIDE SEQUENCE [LARGE SCALE GENOMIC DNA]</scope>
    <source>
        <strain evidence="6">ATCC MYA-4855 / 20631-21</strain>
    </source>
</reference>
<dbReference type="Pfam" id="PF12796">
    <property type="entry name" value="Ank_2"/>
    <property type="match status" value="2"/>
</dbReference>
<dbReference type="VEuPathDB" id="FungiDB:GMDG_03692"/>
<feature type="repeat" description="ANK" evidence="3">
    <location>
        <begin position="478"/>
        <end position="510"/>
    </location>
</feature>
<evidence type="ECO:0000256" key="2">
    <source>
        <dbReference type="ARBA" id="ARBA00023043"/>
    </source>
</evidence>
<feature type="repeat" description="ANK" evidence="3">
    <location>
        <begin position="445"/>
        <end position="477"/>
    </location>
</feature>
<dbReference type="PROSITE" id="PS50088">
    <property type="entry name" value="ANK_REPEAT"/>
    <property type="match status" value="7"/>
</dbReference>
<dbReference type="HOGENOM" id="CLU_000288_34_14_1"/>
<feature type="repeat" description="ANK" evidence="3">
    <location>
        <begin position="346"/>
        <end position="378"/>
    </location>
</feature>
<dbReference type="Pfam" id="PF00023">
    <property type="entry name" value="Ank"/>
    <property type="match status" value="1"/>
</dbReference>
<evidence type="ECO:0000313" key="6">
    <source>
        <dbReference type="Proteomes" id="UP000011064"/>
    </source>
</evidence>
<evidence type="ECO:0000313" key="5">
    <source>
        <dbReference type="EMBL" id="ELR09112.1"/>
    </source>
</evidence>
<dbReference type="PANTHER" id="PTHR24161">
    <property type="entry name" value="ANK_REP_REGION DOMAIN-CONTAINING PROTEIN-RELATED"/>
    <property type="match status" value="1"/>
</dbReference>
<keyword evidence="2 3" id="KW-0040">ANK repeat</keyword>
<dbReference type="OrthoDB" id="1577640at2759"/>
<dbReference type="InParanoid" id="L8G7R4"/>
<feature type="repeat" description="ANK" evidence="3">
    <location>
        <begin position="412"/>
        <end position="444"/>
    </location>
</feature>
<feature type="domain" description="GPI inositol-deacylase winged helix" evidence="4">
    <location>
        <begin position="97"/>
        <end position="175"/>
    </location>
</feature>
<dbReference type="EMBL" id="GL573230">
    <property type="protein sequence ID" value="ELR09112.1"/>
    <property type="molecule type" value="Genomic_DNA"/>
</dbReference>
<organism evidence="5 6">
    <name type="scientific">Pseudogymnoascus destructans (strain ATCC MYA-4855 / 20631-21)</name>
    <name type="common">Bat white-nose syndrome fungus</name>
    <name type="synonym">Geomyces destructans</name>
    <dbReference type="NCBI Taxonomy" id="658429"/>
    <lineage>
        <taxon>Eukaryota</taxon>
        <taxon>Fungi</taxon>
        <taxon>Dikarya</taxon>
        <taxon>Ascomycota</taxon>
        <taxon>Pezizomycotina</taxon>
        <taxon>Leotiomycetes</taxon>
        <taxon>Thelebolales</taxon>
        <taxon>Thelebolaceae</taxon>
        <taxon>Pseudogymnoascus</taxon>
    </lineage>
</organism>
<dbReference type="Gene3D" id="1.25.40.20">
    <property type="entry name" value="Ankyrin repeat-containing domain"/>
    <property type="match status" value="4"/>
</dbReference>
<dbReference type="SUPFAM" id="SSF48403">
    <property type="entry name" value="Ankyrin repeat"/>
    <property type="match status" value="1"/>
</dbReference>
<dbReference type="SMART" id="SM00248">
    <property type="entry name" value="ANK"/>
    <property type="match status" value="9"/>
</dbReference>
<keyword evidence="1" id="KW-0677">Repeat</keyword>
<keyword evidence="6" id="KW-1185">Reference proteome</keyword>
<protein>
    <recommendedName>
        <fullName evidence="4">GPI inositol-deacylase winged helix domain-containing protein</fullName>
    </recommendedName>
</protein>
<dbReference type="Proteomes" id="UP000011064">
    <property type="component" value="Unassembled WGS sequence"/>
</dbReference>
<dbReference type="InterPro" id="IPR002110">
    <property type="entry name" value="Ankyrin_rpt"/>
</dbReference>
<feature type="repeat" description="ANK" evidence="3">
    <location>
        <begin position="379"/>
        <end position="411"/>
    </location>
</feature>
<dbReference type="InterPro" id="IPR036770">
    <property type="entry name" value="Ankyrin_rpt-contain_sf"/>
</dbReference>
<evidence type="ECO:0000256" key="1">
    <source>
        <dbReference type="ARBA" id="ARBA00022737"/>
    </source>
</evidence>
<dbReference type="Pfam" id="PF22939">
    <property type="entry name" value="WHD_GPIID"/>
    <property type="match status" value="1"/>
</dbReference>
<dbReference type="PRINTS" id="PR01415">
    <property type="entry name" value="ANKYRIN"/>
</dbReference>
<dbReference type="AlphaFoldDB" id="L8G7R4"/>
<evidence type="ECO:0000256" key="3">
    <source>
        <dbReference type="PROSITE-ProRule" id="PRU00023"/>
    </source>
</evidence>
<dbReference type="Pfam" id="PF13637">
    <property type="entry name" value="Ank_4"/>
    <property type="match status" value="1"/>
</dbReference>
<dbReference type="STRING" id="658429.L8G7R4"/>
<evidence type="ECO:0000259" key="4">
    <source>
        <dbReference type="Pfam" id="PF22939"/>
    </source>
</evidence>
<feature type="repeat" description="ANK" evidence="3">
    <location>
        <begin position="511"/>
        <end position="543"/>
    </location>
</feature>
<feature type="repeat" description="ANK" evidence="3">
    <location>
        <begin position="313"/>
        <end position="345"/>
    </location>
</feature>
<name>L8G7R4_PSED2</name>
<gene>
    <name evidence="5" type="ORF">GMDG_03692</name>
</gene>